<feature type="signal peptide" evidence="12">
    <location>
        <begin position="1"/>
        <end position="17"/>
    </location>
</feature>
<dbReference type="RefSeq" id="XP_033817828.1">
    <property type="nucleotide sequence ID" value="XM_033961937.1"/>
</dbReference>
<evidence type="ECO:0000256" key="9">
    <source>
        <dbReference type="PROSITE-ProRule" id="PRU00196"/>
    </source>
</evidence>
<dbReference type="InterPro" id="IPR036772">
    <property type="entry name" value="SRCR-like_dom_sf"/>
</dbReference>
<comment type="caution">
    <text evidence="9">Lacks conserved residue(s) required for the propagation of feature annotation.</text>
</comment>
<reference evidence="15 16" key="1">
    <citation type="submission" date="2025-04" db="UniProtKB">
        <authorList>
            <consortium name="RefSeq"/>
        </authorList>
    </citation>
    <scope>IDENTIFICATION</scope>
</reference>
<feature type="domain" description="SRCR" evidence="13">
    <location>
        <begin position="28"/>
        <end position="129"/>
    </location>
</feature>
<evidence type="ECO:0000256" key="11">
    <source>
        <dbReference type="SAM" id="Phobius"/>
    </source>
</evidence>
<dbReference type="PANTHER" id="PTHR48071">
    <property type="entry name" value="SRCR DOMAIN-CONTAINING PROTEIN"/>
    <property type="match status" value="1"/>
</dbReference>
<evidence type="ECO:0000256" key="5">
    <source>
        <dbReference type="ARBA" id="ARBA00023180"/>
    </source>
</evidence>
<dbReference type="FunFam" id="3.10.250.10:FF:000007">
    <property type="entry name" value="Soluble scavenger receptor cysteine-rich domain-containing protein SSC5D"/>
    <property type="match status" value="1"/>
</dbReference>
<evidence type="ECO:0000313" key="14">
    <source>
        <dbReference type="Proteomes" id="UP000515159"/>
    </source>
</evidence>
<sequence length="435" mass="47721">MLLWLLMSSEYVIGAAAMDLPLTDQAEVRLVNGPSPCAGRVEVFYENQWGSVCDDNWDSRNGQVICRQLGCGAILSTPGNANFGHGSGPIWLDNVNCNGSEYQLSQCPGSPWGQNNCAGHSEDAGAVCSEKLAKPSISASAQAGDSQDLLCKLPKLYTNTIVYFYKEPRKQVAEKNLSHQDHTAIYPANESGWYTCLYEVQASRTKQIFQSLHSERVLISTGSTVPPIGNESSVTIAAVAAGVLAAVALLVAGLVFYYMRRNGNTRPPKIDTQTKKENEYEVPKHPGQPAKAPDVSKANSMTDNLSIETGNQHYSNTMIALWDSPDSESIQVPTFQSQSRRKNRKEAKEDERYNQYLKTSGDTATSDGSIYEDPESLVKETEIDGGQYETVIGEVEAQPDNNHYELLCHETLQDATYRTINRERSLHGGVKPVLG</sequence>
<keyword evidence="4" id="KW-0675">Receptor</keyword>
<keyword evidence="2" id="KW-0677">Repeat</keyword>
<feature type="chain" id="PRO_5044654236" description="Soluble scavenger receptor cysteine-rich domain-containing protein SSC5D" evidence="12">
    <location>
        <begin position="18"/>
        <end position="435"/>
    </location>
</feature>
<dbReference type="OrthoDB" id="6624490at2759"/>
<dbReference type="KEGG" id="gsh:117368355"/>
<keyword evidence="11" id="KW-0472">Membrane</keyword>
<feature type="disulfide bond" evidence="9">
    <location>
        <begin position="97"/>
        <end position="107"/>
    </location>
</feature>
<comment type="function">
    <text evidence="6">Binds to extracellular matrix proteins. Binds to pathogen-associated molecular patterns (PAMPs) present on the cell walls of Gram-positive and Gram-negative bacteria and fungi, behaving as a pattern recognition receptor (PRR). Induces bacterial and fungal aggregation and subsequent inhibition of PAMP-induced cytokine release. Does not possess intrinsic bactericidal activity. May play a role in the innate defense and homeostasis of certain epithelial surfaces.</text>
</comment>
<evidence type="ECO:0000256" key="4">
    <source>
        <dbReference type="ARBA" id="ARBA00023170"/>
    </source>
</evidence>
<protein>
    <recommendedName>
        <fullName evidence="8">Soluble scavenger receptor cysteine-rich domain-containing protein SSC5D</fullName>
    </recommendedName>
</protein>
<evidence type="ECO:0000256" key="1">
    <source>
        <dbReference type="ARBA" id="ARBA00022729"/>
    </source>
</evidence>
<evidence type="ECO:0000256" key="7">
    <source>
        <dbReference type="ARBA" id="ARBA00064153"/>
    </source>
</evidence>
<dbReference type="GO" id="GO:0031638">
    <property type="term" value="P:zymogen activation"/>
    <property type="evidence" value="ECO:0007669"/>
    <property type="project" value="TreeGrafter"/>
</dbReference>
<comment type="subunit">
    <text evidence="7">Interacts with LGALS1 and laminin.</text>
</comment>
<keyword evidence="1 12" id="KW-0732">Signal</keyword>
<feature type="compositionally biased region" description="Basic and acidic residues" evidence="10">
    <location>
        <begin position="268"/>
        <end position="284"/>
    </location>
</feature>
<keyword evidence="11" id="KW-0812">Transmembrane</keyword>
<keyword evidence="3 9" id="KW-1015">Disulfide bond</keyword>
<keyword evidence="11" id="KW-1133">Transmembrane helix</keyword>
<proteinExistence type="predicted"/>
<dbReference type="SUPFAM" id="SSF56487">
    <property type="entry name" value="SRCR-like"/>
    <property type="match status" value="1"/>
</dbReference>
<dbReference type="InterPro" id="IPR001190">
    <property type="entry name" value="SRCR"/>
</dbReference>
<dbReference type="Gene3D" id="3.10.250.10">
    <property type="entry name" value="SRCR-like domain"/>
    <property type="match status" value="1"/>
</dbReference>
<feature type="disulfide bond" evidence="9">
    <location>
        <begin position="53"/>
        <end position="117"/>
    </location>
</feature>
<dbReference type="Pfam" id="PF00530">
    <property type="entry name" value="SRCR"/>
    <property type="match status" value="1"/>
</dbReference>
<evidence type="ECO:0000256" key="2">
    <source>
        <dbReference type="ARBA" id="ARBA00022737"/>
    </source>
</evidence>
<evidence type="ECO:0000256" key="10">
    <source>
        <dbReference type="SAM" id="MobiDB-lite"/>
    </source>
</evidence>
<keyword evidence="5" id="KW-0325">Glycoprotein</keyword>
<feature type="transmembrane region" description="Helical" evidence="11">
    <location>
        <begin position="236"/>
        <end position="259"/>
    </location>
</feature>
<evidence type="ECO:0000256" key="8">
    <source>
        <dbReference type="ARBA" id="ARBA00069168"/>
    </source>
</evidence>
<dbReference type="GO" id="GO:0005886">
    <property type="term" value="C:plasma membrane"/>
    <property type="evidence" value="ECO:0007669"/>
    <property type="project" value="TreeGrafter"/>
</dbReference>
<dbReference type="PANTHER" id="PTHR48071:SF27">
    <property type="entry name" value="SCAVENGER RECEPTOR CYSTEINE-RICH TYPE 1 PROTEIN M130-LIKE"/>
    <property type="match status" value="1"/>
</dbReference>
<dbReference type="RefSeq" id="XP_033817827.1">
    <property type="nucleotide sequence ID" value="XM_033961936.1"/>
</dbReference>
<feature type="region of interest" description="Disordered" evidence="10">
    <location>
        <begin position="265"/>
        <end position="299"/>
    </location>
</feature>
<evidence type="ECO:0000259" key="13">
    <source>
        <dbReference type="PROSITE" id="PS50287"/>
    </source>
</evidence>
<gene>
    <name evidence="15 16" type="primary">LOC117368355</name>
</gene>
<dbReference type="SMART" id="SM00202">
    <property type="entry name" value="SR"/>
    <property type="match status" value="1"/>
</dbReference>
<keyword evidence="14" id="KW-1185">Reference proteome</keyword>
<feature type="region of interest" description="Disordered" evidence="10">
    <location>
        <begin position="330"/>
        <end position="351"/>
    </location>
</feature>
<evidence type="ECO:0000256" key="12">
    <source>
        <dbReference type="SAM" id="SignalP"/>
    </source>
</evidence>
<dbReference type="PROSITE" id="PS50287">
    <property type="entry name" value="SRCR_2"/>
    <property type="match status" value="1"/>
</dbReference>
<organism evidence="14 16">
    <name type="scientific">Geotrypetes seraphini</name>
    <name type="common">Gaboon caecilian</name>
    <name type="synonym">Caecilia seraphini</name>
    <dbReference type="NCBI Taxonomy" id="260995"/>
    <lineage>
        <taxon>Eukaryota</taxon>
        <taxon>Metazoa</taxon>
        <taxon>Chordata</taxon>
        <taxon>Craniata</taxon>
        <taxon>Vertebrata</taxon>
        <taxon>Euteleostomi</taxon>
        <taxon>Amphibia</taxon>
        <taxon>Gymnophiona</taxon>
        <taxon>Geotrypetes</taxon>
    </lineage>
</organism>
<dbReference type="PRINTS" id="PR00258">
    <property type="entry name" value="SPERACTRCPTR"/>
</dbReference>
<dbReference type="AlphaFoldDB" id="A0A6P8SNG5"/>
<dbReference type="PROSITE" id="PS00420">
    <property type="entry name" value="SRCR_1"/>
    <property type="match status" value="1"/>
</dbReference>
<evidence type="ECO:0000313" key="16">
    <source>
        <dbReference type="RefSeq" id="XP_033817828.1"/>
    </source>
</evidence>
<accession>A0A6P8SNG5</accession>
<dbReference type="GO" id="GO:0004252">
    <property type="term" value="F:serine-type endopeptidase activity"/>
    <property type="evidence" value="ECO:0007669"/>
    <property type="project" value="TreeGrafter"/>
</dbReference>
<evidence type="ECO:0000256" key="3">
    <source>
        <dbReference type="ARBA" id="ARBA00023157"/>
    </source>
</evidence>
<name>A0A6P8SNG5_GEOSA</name>
<dbReference type="GeneID" id="117368355"/>
<evidence type="ECO:0000256" key="6">
    <source>
        <dbReference type="ARBA" id="ARBA00058074"/>
    </source>
</evidence>
<evidence type="ECO:0000313" key="15">
    <source>
        <dbReference type="RefSeq" id="XP_033817827.1"/>
    </source>
</evidence>
<dbReference type="Proteomes" id="UP000515159">
    <property type="component" value="Chromosome 10"/>
</dbReference>